<accession>A0A2Z3YR01</accession>
<dbReference type="Pfam" id="PF06772">
    <property type="entry name" value="LtrA"/>
    <property type="match status" value="1"/>
</dbReference>
<feature type="transmembrane region" description="Helical" evidence="2">
    <location>
        <begin position="265"/>
        <end position="286"/>
    </location>
</feature>
<feature type="transmembrane region" description="Helical" evidence="2">
    <location>
        <begin position="339"/>
        <end position="357"/>
    </location>
</feature>
<evidence type="ECO:0000256" key="3">
    <source>
        <dbReference type="SAM" id="SignalP"/>
    </source>
</evidence>
<feature type="transmembrane region" description="Helical" evidence="2">
    <location>
        <begin position="235"/>
        <end position="253"/>
    </location>
</feature>
<dbReference type="PANTHER" id="PTHR36840">
    <property type="entry name" value="BLL5714 PROTEIN"/>
    <property type="match status" value="1"/>
</dbReference>
<feature type="signal peptide" evidence="3">
    <location>
        <begin position="1"/>
        <end position="21"/>
    </location>
</feature>
<sequence length="411" mass="44648">MRRGPSARTLTSMASSSMASADSPVPSRTRLHLSPVRPRDPGERHRAASTLELFFDLVFVIAVSLASTNLHESLVEGHVRHGISSYLMIFFAVWWAWMNFTWFATSFDNDDWLYRVMTFVQMAGVLVLAAGIPPAFSDGDFRLVVVGYVVMRLAMVSQWLRASRAGGAAGRAARVYAGGIAAVQVLWVAWLFLPGQAQAVVFLVLVAAELTVPVVAERRGRTPWHARHITERYGLFTLILMGESLLGSANAIIEALHEGEYLGELVPLAVLAFTVTACLWWIYFWAPHHGRISDMAHSLVYGYGHYFIFAAAGALSAGIESEISSITGHSELGEIATSFTVTLPVAVFMAGVWLLVIRPVGSRLVNLVVPLAALLVFLDPLIPVPTAWSAVVLVLVVAVLVAGPDGAEQQE</sequence>
<organism evidence="4 5">
    <name type="scientific">Corynebacterium provencense</name>
    <dbReference type="NCBI Taxonomy" id="1737425"/>
    <lineage>
        <taxon>Bacteria</taxon>
        <taxon>Bacillati</taxon>
        <taxon>Actinomycetota</taxon>
        <taxon>Actinomycetes</taxon>
        <taxon>Mycobacteriales</taxon>
        <taxon>Corynebacteriaceae</taxon>
        <taxon>Corynebacterium</taxon>
    </lineage>
</organism>
<evidence type="ECO:0008006" key="6">
    <source>
        <dbReference type="Google" id="ProtNLM"/>
    </source>
</evidence>
<feature type="transmembrane region" description="Helical" evidence="2">
    <location>
        <begin position="141"/>
        <end position="160"/>
    </location>
</feature>
<name>A0A2Z3YR01_9CORY</name>
<dbReference type="InterPro" id="IPR010640">
    <property type="entry name" value="Low_temperature_requirement_A"/>
</dbReference>
<feature type="region of interest" description="Disordered" evidence="1">
    <location>
        <begin position="1"/>
        <end position="43"/>
    </location>
</feature>
<dbReference type="STRING" id="1737425.GCA_900049755_01366"/>
<feature type="transmembrane region" description="Helical" evidence="2">
    <location>
        <begin position="298"/>
        <end position="319"/>
    </location>
</feature>
<dbReference type="EMBL" id="CP024988">
    <property type="protein sequence ID" value="AWT27276.1"/>
    <property type="molecule type" value="Genomic_DNA"/>
</dbReference>
<keyword evidence="2" id="KW-1133">Transmembrane helix</keyword>
<keyword evidence="3" id="KW-0732">Signal</keyword>
<evidence type="ECO:0000313" key="5">
    <source>
        <dbReference type="Proteomes" id="UP000247696"/>
    </source>
</evidence>
<feature type="transmembrane region" description="Helical" evidence="2">
    <location>
        <begin position="172"/>
        <end position="193"/>
    </location>
</feature>
<feature type="transmembrane region" description="Helical" evidence="2">
    <location>
        <begin position="388"/>
        <end position="407"/>
    </location>
</feature>
<dbReference type="KEGG" id="cpre:Csp1_25280"/>
<keyword evidence="2" id="KW-0812">Transmembrane</keyword>
<keyword evidence="2" id="KW-0472">Membrane</keyword>
<keyword evidence="5" id="KW-1185">Reference proteome</keyword>
<evidence type="ECO:0000256" key="1">
    <source>
        <dbReference type="SAM" id="MobiDB-lite"/>
    </source>
</evidence>
<dbReference type="AlphaFoldDB" id="A0A2Z3YR01"/>
<dbReference type="Proteomes" id="UP000247696">
    <property type="component" value="Chromosome"/>
</dbReference>
<evidence type="ECO:0000256" key="2">
    <source>
        <dbReference type="SAM" id="Phobius"/>
    </source>
</evidence>
<gene>
    <name evidence="4" type="ORF">Csp1_25280</name>
</gene>
<feature type="transmembrane region" description="Helical" evidence="2">
    <location>
        <begin position="83"/>
        <end position="105"/>
    </location>
</feature>
<feature type="chain" id="PRO_5016269430" description="Low temperature requirement protein A" evidence="3">
    <location>
        <begin position="22"/>
        <end position="411"/>
    </location>
</feature>
<feature type="transmembrane region" description="Helical" evidence="2">
    <location>
        <begin position="199"/>
        <end position="215"/>
    </location>
</feature>
<feature type="compositionally biased region" description="Low complexity" evidence="1">
    <location>
        <begin position="1"/>
        <end position="27"/>
    </location>
</feature>
<proteinExistence type="predicted"/>
<feature type="transmembrane region" description="Helical" evidence="2">
    <location>
        <begin position="112"/>
        <end position="135"/>
    </location>
</feature>
<feature type="transmembrane region" description="Helical" evidence="2">
    <location>
        <begin position="364"/>
        <end position="382"/>
    </location>
</feature>
<dbReference type="PANTHER" id="PTHR36840:SF1">
    <property type="entry name" value="BLL5714 PROTEIN"/>
    <property type="match status" value="1"/>
</dbReference>
<evidence type="ECO:0000313" key="4">
    <source>
        <dbReference type="EMBL" id="AWT27276.1"/>
    </source>
</evidence>
<reference evidence="5" key="1">
    <citation type="submission" date="2017-11" db="EMBL/GenBank/DDBJ databases">
        <title>Otitis media/interna in a cat caused by the recently described species Corynebacterium provencense.</title>
        <authorList>
            <person name="Kittl S."/>
            <person name="Brodard I."/>
            <person name="Rychener L."/>
            <person name="Jores J."/>
            <person name="Roosje P."/>
            <person name="Gobeli Brawand S."/>
        </authorList>
    </citation>
    <scope>NUCLEOTIDE SEQUENCE [LARGE SCALE GENOMIC DNA]</scope>
    <source>
        <strain evidence="5">17KM38</strain>
    </source>
</reference>
<feature type="transmembrane region" description="Helical" evidence="2">
    <location>
        <begin position="53"/>
        <end position="71"/>
    </location>
</feature>
<protein>
    <recommendedName>
        <fullName evidence="6">Low temperature requirement protein A</fullName>
    </recommendedName>
</protein>